<reference evidence="2 3" key="1">
    <citation type="submission" date="2019-07" db="EMBL/GenBank/DDBJ databases">
        <title>Whole genome shotgun sequence of Gluconobacter wancherniae NBRC 103581.</title>
        <authorList>
            <person name="Hosoyama A."/>
            <person name="Uohara A."/>
            <person name="Ohji S."/>
            <person name="Ichikawa N."/>
        </authorList>
    </citation>
    <scope>NUCLEOTIDE SEQUENCE [LARGE SCALE GENOMIC DNA]</scope>
    <source>
        <strain evidence="2 3">NBRC 103581</strain>
    </source>
</reference>
<keyword evidence="1" id="KW-0732">Signal</keyword>
<accession>A0A511B2W9</accession>
<organism evidence="2 3">
    <name type="scientific">Gluconobacter wancherniae NBRC 103581</name>
    <dbReference type="NCBI Taxonomy" id="656744"/>
    <lineage>
        <taxon>Bacteria</taxon>
        <taxon>Pseudomonadati</taxon>
        <taxon>Pseudomonadota</taxon>
        <taxon>Alphaproteobacteria</taxon>
        <taxon>Acetobacterales</taxon>
        <taxon>Acetobacteraceae</taxon>
        <taxon>Gluconobacter</taxon>
    </lineage>
</organism>
<sequence>MRYVVLLLAVLALPSVASAADIAVPKTMSAFAGRYGAHFKNGDVTGDVYWSDDVVEIVPLNDMAAYVRADLQFFNGHQCSISGVGRLEGEALVYHDTSTPLPDQPVCVLRFERKGGQLVLDDGARSCGTYCGARGALGGTKLSLSSQRPIHYLPRLRASPEYRSALKAWSGSPYNPEARPTP</sequence>
<keyword evidence="3" id="KW-1185">Reference proteome</keyword>
<dbReference type="Proteomes" id="UP000321230">
    <property type="component" value="Unassembled WGS sequence"/>
</dbReference>
<dbReference type="AlphaFoldDB" id="A0A511B2W9"/>
<gene>
    <name evidence="2" type="ORF">GWA01_25690</name>
</gene>
<comment type="caution">
    <text evidence="2">The sequence shown here is derived from an EMBL/GenBank/DDBJ whole genome shotgun (WGS) entry which is preliminary data.</text>
</comment>
<feature type="signal peptide" evidence="1">
    <location>
        <begin position="1"/>
        <end position="19"/>
    </location>
</feature>
<name>A0A511B2W9_9PROT</name>
<dbReference type="EMBL" id="BJUZ01000005">
    <property type="protein sequence ID" value="GEK94799.1"/>
    <property type="molecule type" value="Genomic_DNA"/>
</dbReference>
<protein>
    <submittedName>
        <fullName evidence="2">Uncharacterized protein</fullName>
    </submittedName>
</protein>
<evidence type="ECO:0000313" key="2">
    <source>
        <dbReference type="EMBL" id="GEK94799.1"/>
    </source>
</evidence>
<proteinExistence type="predicted"/>
<evidence type="ECO:0000313" key="3">
    <source>
        <dbReference type="Proteomes" id="UP000321230"/>
    </source>
</evidence>
<feature type="chain" id="PRO_5022188587" evidence="1">
    <location>
        <begin position="20"/>
        <end position="182"/>
    </location>
</feature>
<evidence type="ECO:0000256" key="1">
    <source>
        <dbReference type="SAM" id="SignalP"/>
    </source>
</evidence>